<dbReference type="Pfam" id="PF00023">
    <property type="entry name" value="Ank"/>
    <property type="match status" value="1"/>
</dbReference>
<dbReference type="Gene3D" id="1.25.40.20">
    <property type="entry name" value="Ankyrin repeat-containing domain"/>
    <property type="match status" value="2"/>
</dbReference>
<feature type="repeat" description="ANK" evidence="1">
    <location>
        <begin position="77"/>
        <end position="104"/>
    </location>
</feature>
<name>A0A2N9J795_FAGSY</name>
<dbReference type="EMBL" id="OIVN01006393">
    <property type="protein sequence ID" value="SPD32231.1"/>
    <property type="molecule type" value="Genomic_DNA"/>
</dbReference>
<dbReference type="PANTHER" id="PTHR24128">
    <property type="entry name" value="HOMEOBOX PROTEIN WARIAI"/>
    <property type="match status" value="1"/>
</dbReference>
<sequence>MDERKDEIIERLKVVAQEGNIDGFYMLIREDVKLLGHMDELPFVDTPLHIAASVGHIPFAMEMMRLKPSFAKKSNPDGFSPIHLALQNGHIELVHRLVQVDRDLVRVKGRKGITPLHYAAALATDDQLDLLAGFLSACPNSIEDFNIQNETALHIALKSDKLEAFKLLVGWLVRNTSTKAMLRENAMYFERMSYMNRRHDEECNTVLHRKVLNWKDMEGNTVLHIAVSKNQTEVVRHLLACGGENANVHIKNLEGKTAWDILQEQTQVDNSEIKDMLRDAKPLM</sequence>
<evidence type="ECO:0000256" key="1">
    <source>
        <dbReference type="PROSITE-ProRule" id="PRU00023"/>
    </source>
</evidence>
<keyword evidence="1" id="KW-0040">ANK repeat</keyword>
<dbReference type="InterPro" id="IPR002110">
    <property type="entry name" value="Ankyrin_rpt"/>
</dbReference>
<protein>
    <submittedName>
        <fullName evidence="2">Uncharacterized protein</fullName>
    </submittedName>
</protein>
<accession>A0A2N9J795</accession>
<proteinExistence type="predicted"/>
<organism evidence="2">
    <name type="scientific">Fagus sylvatica</name>
    <name type="common">Beechnut</name>
    <dbReference type="NCBI Taxonomy" id="28930"/>
    <lineage>
        <taxon>Eukaryota</taxon>
        <taxon>Viridiplantae</taxon>
        <taxon>Streptophyta</taxon>
        <taxon>Embryophyta</taxon>
        <taxon>Tracheophyta</taxon>
        <taxon>Spermatophyta</taxon>
        <taxon>Magnoliopsida</taxon>
        <taxon>eudicotyledons</taxon>
        <taxon>Gunneridae</taxon>
        <taxon>Pentapetalae</taxon>
        <taxon>rosids</taxon>
        <taxon>fabids</taxon>
        <taxon>Fagales</taxon>
        <taxon>Fagaceae</taxon>
        <taxon>Fagus</taxon>
    </lineage>
</organism>
<evidence type="ECO:0000313" key="2">
    <source>
        <dbReference type="EMBL" id="SPD32231.1"/>
    </source>
</evidence>
<dbReference type="PANTHER" id="PTHR24128:SF24">
    <property type="entry name" value="ANKYRIN REPEAT PROTEIN"/>
    <property type="match status" value="1"/>
</dbReference>
<dbReference type="Pfam" id="PF12796">
    <property type="entry name" value="Ank_2"/>
    <property type="match status" value="1"/>
</dbReference>
<feature type="repeat" description="ANK" evidence="1">
    <location>
        <begin position="218"/>
        <end position="244"/>
    </location>
</feature>
<dbReference type="AlphaFoldDB" id="A0A2N9J795"/>
<dbReference type="PROSITE" id="PS50297">
    <property type="entry name" value="ANK_REP_REGION"/>
    <property type="match status" value="2"/>
</dbReference>
<dbReference type="InterPro" id="IPR036770">
    <property type="entry name" value="Ankyrin_rpt-contain_sf"/>
</dbReference>
<dbReference type="PROSITE" id="PS50088">
    <property type="entry name" value="ANK_REPEAT"/>
    <property type="match status" value="2"/>
</dbReference>
<reference evidence="2" key="1">
    <citation type="submission" date="2018-02" db="EMBL/GenBank/DDBJ databases">
        <authorList>
            <person name="Cohen D.B."/>
            <person name="Kent A.D."/>
        </authorList>
    </citation>
    <scope>NUCLEOTIDE SEQUENCE</scope>
</reference>
<dbReference type="SMART" id="SM00248">
    <property type="entry name" value="ANK"/>
    <property type="match status" value="5"/>
</dbReference>
<gene>
    <name evidence="2" type="ORF">FSB_LOCUS60113</name>
</gene>
<dbReference type="SUPFAM" id="SSF48403">
    <property type="entry name" value="Ankyrin repeat"/>
    <property type="match status" value="1"/>
</dbReference>